<dbReference type="Proteomes" id="UP001219537">
    <property type="component" value="Chromosome 1"/>
</dbReference>
<dbReference type="EMBL" id="CP117988">
    <property type="protein sequence ID" value="WDG09665.1"/>
    <property type="molecule type" value="Genomic_DNA"/>
</dbReference>
<accession>A0AAQ3B285</accession>
<name>A0AAQ3B285_9VIBR</name>
<evidence type="ECO:0000313" key="1">
    <source>
        <dbReference type="EMBL" id="WDG09665.1"/>
    </source>
</evidence>
<evidence type="ECO:0000313" key="2">
    <source>
        <dbReference type="Proteomes" id="UP001219537"/>
    </source>
</evidence>
<proteinExistence type="predicted"/>
<sequence>MSKHKENIHNYINEIANEVYEFILAKESGYPDRWVSAIDIKNELSLNFVAVPVNNKQYGPKGWLFAIVARILEDEKRVEHCKIGSRSFYRTFA</sequence>
<reference evidence="1" key="1">
    <citation type="submission" date="2023-02" db="EMBL/GenBank/DDBJ databases">
        <title>Isolation, identification, and genome analysis of Vibrio campbellii in the Penaeus vannamei larvae stage.</title>
        <authorList>
            <person name="Huang T."/>
            <person name="Zhang B."/>
        </authorList>
    </citation>
    <scope>NUCLEOTIDE SEQUENCE</scope>
    <source>
        <strain evidence="1">20220413_1</strain>
    </source>
</reference>
<gene>
    <name evidence="1" type="ORF">PUN50_07315</name>
</gene>
<dbReference type="AlphaFoldDB" id="A0AAQ3B285"/>
<dbReference type="RefSeq" id="WP_274291118.1">
    <property type="nucleotide sequence ID" value="NZ_CP117988.1"/>
</dbReference>
<protein>
    <submittedName>
        <fullName evidence="1">Uncharacterized protein</fullName>
    </submittedName>
</protein>
<organism evidence="1 2">
    <name type="scientific">Vibrio campbellii</name>
    <dbReference type="NCBI Taxonomy" id="680"/>
    <lineage>
        <taxon>Bacteria</taxon>
        <taxon>Pseudomonadati</taxon>
        <taxon>Pseudomonadota</taxon>
        <taxon>Gammaproteobacteria</taxon>
        <taxon>Vibrionales</taxon>
        <taxon>Vibrionaceae</taxon>
        <taxon>Vibrio</taxon>
    </lineage>
</organism>